<sequence>MISQHTLPYKLKSGEEKKDREAIVKRMVECWLDKKVKNESREYLEELIKIYEITTEEDSKWAKYKILRAPLIIEPKIESSRKVNGQIFQILKKKDI</sequence>
<dbReference type="AlphaFoldDB" id="A0A8S1XHH6"/>
<evidence type="ECO:0000313" key="1">
    <source>
        <dbReference type="EMBL" id="CAD8200208.1"/>
    </source>
</evidence>
<comment type="caution">
    <text evidence="1">The sequence shown here is derived from an EMBL/GenBank/DDBJ whole genome shotgun (WGS) entry which is preliminary data.</text>
</comment>
<accession>A0A8S1XHH6</accession>
<reference evidence="1" key="1">
    <citation type="submission" date="2021-01" db="EMBL/GenBank/DDBJ databases">
        <authorList>
            <consortium name="Genoscope - CEA"/>
            <person name="William W."/>
        </authorList>
    </citation>
    <scope>NUCLEOTIDE SEQUENCE</scope>
</reference>
<name>A0A8S1XHH6_9CILI</name>
<organism evidence="1 2">
    <name type="scientific">Paramecium pentaurelia</name>
    <dbReference type="NCBI Taxonomy" id="43138"/>
    <lineage>
        <taxon>Eukaryota</taxon>
        <taxon>Sar</taxon>
        <taxon>Alveolata</taxon>
        <taxon>Ciliophora</taxon>
        <taxon>Intramacronucleata</taxon>
        <taxon>Oligohymenophorea</taxon>
        <taxon>Peniculida</taxon>
        <taxon>Parameciidae</taxon>
        <taxon>Paramecium</taxon>
    </lineage>
</organism>
<evidence type="ECO:0000313" key="2">
    <source>
        <dbReference type="Proteomes" id="UP000689195"/>
    </source>
</evidence>
<dbReference type="EMBL" id="CAJJDO010000124">
    <property type="protein sequence ID" value="CAD8200208.1"/>
    <property type="molecule type" value="Genomic_DNA"/>
</dbReference>
<keyword evidence="2" id="KW-1185">Reference proteome</keyword>
<proteinExistence type="predicted"/>
<gene>
    <name evidence="1" type="ORF">PPENT_87.1.T1240004</name>
</gene>
<protein>
    <submittedName>
        <fullName evidence="1">Uncharacterized protein</fullName>
    </submittedName>
</protein>
<dbReference type="Proteomes" id="UP000689195">
    <property type="component" value="Unassembled WGS sequence"/>
</dbReference>